<accession>A0A4Z2J4S7</accession>
<comment type="caution">
    <text evidence="2">The sequence shown here is derived from an EMBL/GenBank/DDBJ whole genome shotgun (WGS) entry which is preliminary data.</text>
</comment>
<reference evidence="2 3" key="1">
    <citation type="submission" date="2019-03" db="EMBL/GenBank/DDBJ databases">
        <title>First draft genome of Liparis tanakae, snailfish: a comprehensive survey of snailfish specific genes.</title>
        <authorList>
            <person name="Kim W."/>
            <person name="Song I."/>
            <person name="Jeong J.-H."/>
            <person name="Kim D."/>
            <person name="Kim S."/>
            <person name="Ryu S."/>
            <person name="Song J.Y."/>
            <person name="Lee S.K."/>
        </authorList>
    </citation>
    <scope>NUCLEOTIDE SEQUENCE [LARGE SCALE GENOMIC DNA]</scope>
    <source>
        <tissue evidence="2">Muscle</tissue>
    </source>
</reference>
<dbReference type="AlphaFoldDB" id="A0A4Z2J4S7"/>
<dbReference type="Proteomes" id="UP000314294">
    <property type="component" value="Unassembled WGS sequence"/>
</dbReference>
<evidence type="ECO:0000313" key="2">
    <source>
        <dbReference type="EMBL" id="TNN84951.1"/>
    </source>
</evidence>
<protein>
    <submittedName>
        <fullName evidence="2">Uncharacterized protein</fullName>
    </submittedName>
</protein>
<evidence type="ECO:0000313" key="3">
    <source>
        <dbReference type="Proteomes" id="UP000314294"/>
    </source>
</evidence>
<sequence>MPLPPFPRTHELMLPGRLPRGGGGGGMRMHSSGEQIEEPPGLLGNSEEHLQADTTIPERLTFNGLLGLKVTGRRAKRTTFRLFILGALGAIKGATPSVQVERDEDEDGFVALIARRRRHLEAATTFRRISHVDFCRLEKIREAPGAMAAAAC</sequence>
<gene>
    <name evidence="2" type="ORF">EYF80_004996</name>
</gene>
<evidence type="ECO:0000256" key="1">
    <source>
        <dbReference type="SAM" id="MobiDB-lite"/>
    </source>
</evidence>
<organism evidence="2 3">
    <name type="scientific">Liparis tanakae</name>
    <name type="common">Tanaka's snailfish</name>
    <dbReference type="NCBI Taxonomy" id="230148"/>
    <lineage>
        <taxon>Eukaryota</taxon>
        <taxon>Metazoa</taxon>
        <taxon>Chordata</taxon>
        <taxon>Craniata</taxon>
        <taxon>Vertebrata</taxon>
        <taxon>Euteleostomi</taxon>
        <taxon>Actinopterygii</taxon>
        <taxon>Neopterygii</taxon>
        <taxon>Teleostei</taxon>
        <taxon>Neoteleostei</taxon>
        <taxon>Acanthomorphata</taxon>
        <taxon>Eupercaria</taxon>
        <taxon>Perciformes</taxon>
        <taxon>Cottioidei</taxon>
        <taxon>Cottales</taxon>
        <taxon>Liparidae</taxon>
        <taxon>Liparis</taxon>
    </lineage>
</organism>
<dbReference type="EMBL" id="SRLO01000024">
    <property type="protein sequence ID" value="TNN84951.1"/>
    <property type="molecule type" value="Genomic_DNA"/>
</dbReference>
<keyword evidence="3" id="KW-1185">Reference proteome</keyword>
<name>A0A4Z2J4S7_9TELE</name>
<proteinExistence type="predicted"/>
<feature type="region of interest" description="Disordered" evidence="1">
    <location>
        <begin position="1"/>
        <end position="29"/>
    </location>
</feature>